<evidence type="ECO:0008006" key="5">
    <source>
        <dbReference type="Google" id="ProtNLM"/>
    </source>
</evidence>
<feature type="signal peptide" evidence="2">
    <location>
        <begin position="1"/>
        <end position="25"/>
    </location>
</feature>
<feature type="region of interest" description="Disordered" evidence="1">
    <location>
        <begin position="248"/>
        <end position="306"/>
    </location>
</feature>
<dbReference type="EMBL" id="JAGSYN010000135">
    <property type="protein sequence ID" value="KAG7663564.1"/>
    <property type="molecule type" value="Genomic_DNA"/>
</dbReference>
<feature type="chain" id="PRO_5035194903" description="Extracellular membrane protein CFEM domain-containing protein" evidence="2">
    <location>
        <begin position="26"/>
        <end position="306"/>
    </location>
</feature>
<evidence type="ECO:0000256" key="1">
    <source>
        <dbReference type="SAM" id="MobiDB-lite"/>
    </source>
</evidence>
<reference evidence="3 4" key="1">
    <citation type="journal article" date="2021" name="DNA Res.">
        <title>Genome analysis of Candida subhashii reveals its hybrid nature and dual mitochondrial genome conformations.</title>
        <authorList>
            <person name="Mixao V."/>
            <person name="Hegedusova E."/>
            <person name="Saus E."/>
            <person name="Pryszcz L.P."/>
            <person name="Cillingova A."/>
            <person name="Nosek J."/>
            <person name="Gabaldon T."/>
        </authorList>
    </citation>
    <scope>NUCLEOTIDE SEQUENCE [LARGE SCALE GENOMIC DNA]</scope>
    <source>
        <strain evidence="3 4">CBS 10753</strain>
    </source>
</reference>
<protein>
    <recommendedName>
        <fullName evidence="5">Extracellular membrane protein CFEM domain-containing protein</fullName>
    </recommendedName>
</protein>
<proteinExistence type="predicted"/>
<dbReference type="RefSeq" id="XP_049263796.1">
    <property type="nucleotide sequence ID" value="XM_049406752.1"/>
</dbReference>
<keyword evidence="2" id="KW-0732">Signal</keyword>
<organism evidence="3 4">
    <name type="scientific">[Candida] subhashii</name>
    <dbReference type="NCBI Taxonomy" id="561895"/>
    <lineage>
        <taxon>Eukaryota</taxon>
        <taxon>Fungi</taxon>
        <taxon>Dikarya</taxon>
        <taxon>Ascomycota</taxon>
        <taxon>Saccharomycotina</taxon>
        <taxon>Pichiomycetes</taxon>
        <taxon>Debaryomycetaceae</taxon>
        <taxon>Spathaspora</taxon>
    </lineage>
</organism>
<dbReference type="AlphaFoldDB" id="A0A8J5QKB6"/>
<comment type="caution">
    <text evidence="3">The sequence shown here is derived from an EMBL/GenBank/DDBJ whole genome shotgun (WGS) entry which is preliminary data.</text>
</comment>
<feature type="region of interest" description="Disordered" evidence="1">
    <location>
        <begin position="119"/>
        <end position="194"/>
    </location>
</feature>
<gene>
    <name evidence="3" type="ORF">J8A68_002950</name>
</gene>
<name>A0A8J5QKB6_9ASCO</name>
<sequence length="306" mass="34779">MNKEIDQMSILRFILLFTLLYSVNATPPSCFLSCVGEVTRDCHSKLTDVTCACISEDKLIGCLVDICPYGTFLSARDHFMGTCLEHGRPTVTNRIGGRRYTGGFGYFLLFLFNNNDNDENIDDKAPANKPLIPRRGGPSKPQSPNVRKPRPTRVQKLPPKYTTPSDPQPAPRRENRPPPPHPPSEDDSDNEYNPDRGTLTLLWLHQLRLPLKYLIRRPINVPKKYRDPNNLGKPRRVLIKRPVKYYQQDSAAPKRKSQHVKRISSLSLTKKPVLGSTYSEDINPKPPSRFKTSKNRPDRSSSSFNS</sequence>
<evidence type="ECO:0000256" key="2">
    <source>
        <dbReference type="SAM" id="SignalP"/>
    </source>
</evidence>
<dbReference type="OrthoDB" id="3998031at2759"/>
<dbReference type="GeneID" id="73469751"/>
<accession>A0A8J5QKB6</accession>
<feature type="compositionally biased region" description="Basic residues" evidence="1">
    <location>
        <begin position="253"/>
        <end position="262"/>
    </location>
</feature>
<evidence type="ECO:0000313" key="4">
    <source>
        <dbReference type="Proteomes" id="UP000694255"/>
    </source>
</evidence>
<evidence type="ECO:0000313" key="3">
    <source>
        <dbReference type="EMBL" id="KAG7663564.1"/>
    </source>
</evidence>
<dbReference type="Proteomes" id="UP000694255">
    <property type="component" value="Unassembled WGS sequence"/>
</dbReference>
<keyword evidence="4" id="KW-1185">Reference proteome</keyword>